<keyword evidence="2" id="KW-1133">Transmembrane helix</keyword>
<dbReference type="SUPFAM" id="SSF52266">
    <property type="entry name" value="SGNH hydrolase"/>
    <property type="match status" value="1"/>
</dbReference>
<proteinExistence type="predicted"/>
<accession>A0A3M0I8S3</accession>
<organism evidence="4 5">
    <name type="scientific">Streptomyces shenzhenensis</name>
    <dbReference type="NCBI Taxonomy" id="943815"/>
    <lineage>
        <taxon>Bacteria</taxon>
        <taxon>Bacillati</taxon>
        <taxon>Actinomycetota</taxon>
        <taxon>Actinomycetes</taxon>
        <taxon>Kitasatosporales</taxon>
        <taxon>Streptomycetaceae</taxon>
        <taxon>Streptomyces</taxon>
    </lineage>
</organism>
<reference evidence="4 5" key="1">
    <citation type="submission" date="2017-11" db="EMBL/GenBank/DDBJ databases">
        <title>Draft genome of actinobacteria isolated from guarana (Paullinia cupana (Mart.) Ducke.</title>
        <authorList>
            <person name="Siqueira K.A."/>
            <person name="Liotti R.G."/>
            <person name="Mendes T.A.O."/>
            <person name="Soares M.A."/>
        </authorList>
    </citation>
    <scope>NUCLEOTIDE SEQUENCE [LARGE SCALE GENOMIC DNA]</scope>
    <source>
        <strain evidence="4 5">193</strain>
    </source>
</reference>
<gene>
    <name evidence="4" type="ORF">CTZ28_16275</name>
</gene>
<keyword evidence="1" id="KW-0378">Hydrolase</keyword>
<keyword evidence="2" id="KW-0812">Transmembrane</keyword>
<evidence type="ECO:0000313" key="4">
    <source>
        <dbReference type="EMBL" id="RMB84722.1"/>
    </source>
</evidence>
<dbReference type="EMBL" id="PENI01000009">
    <property type="protein sequence ID" value="RMB84722.1"/>
    <property type="molecule type" value="Genomic_DNA"/>
</dbReference>
<evidence type="ECO:0000259" key="3">
    <source>
        <dbReference type="Pfam" id="PF03629"/>
    </source>
</evidence>
<protein>
    <recommendedName>
        <fullName evidence="3">Sialate O-acetylesterase domain-containing protein</fullName>
    </recommendedName>
</protein>
<evidence type="ECO:0000313" key="5">
    <source>
        <dbReference type="Proteomes" id="UP000270471"/>
    </source>
</evidence>
<feature type="transmembrane region" description="Helical" evidence="2">
    <location>
        <begin position="35"/>
        <end position="55"/>
    </location>
</feature>
<dbReference type="Gene3D" id="3.40.50.1110">
    <property type="entry name" value="SGNH hydrolase"/>
    <property type="match status" value="1"/>
</dbReference>
<dbReference type="GO" id="GO:0016787">
    <property type="term" value="F:hydrolase activity"/>
    <property type="evidence" value="ECO:0007669"/>
    <property type="project" value="UniProtKB-KW"/>
</dbReference>
<evidence type="ECO:0000256" key="2">
    <source>
        <dbReference type="SAM" id="Phobius"/>
    </source>
</evidence>
<comment type="caution">
    <text evidence="4">The sequence shown here is derived from an EMBL/GenBank/DDBJ whole genome shotgun (WGS) entry which is preliminary data.</text>
</comment>
<keyword evidence="2" id="KW-0472">Membrane</keyword>
<name>A0A3M0I8S3_9ACTN</name>
<dbReference type="InterPro" id="IPR052940">
    <property type="entry name" value="Carb_Esterase_6"/>
</dbReference>
<feature type="domain" description="Sialate O-acetylesterase" evidence="3">
    <location>
        <begin position="602"/>
        <end position="842"/>
    </location>
</feature>
<keyword evidence="5" id="KW-1185">Reference proteome</keyword>
<dbReference type="Pfam" id="PF03629">
    <property type="entry name" value="SASA"/>
    <property type="match status" value="1"/>
</dbReference>
<dbReference type="AlphaFoldDB" id="A0A3M0I8S3"/>
<evidence type="ECO:0000256" key="1">
    <source>
        <dbReference type="ARBA" id="ARBA00022801"/>
    </source>
</evidence>
<dbReference type="PANTHER" id="PTHR31988:SF19">
    <property type="entry name" value="9-O-ACETYL-N-ACETYLNEURAMINIC ACID DEACETYLASE-RELATED"/>
    <property type="match status" value="1"/>
</dbReference>
<dbReference type="PANTHER" id="PTHR31988">
    <property type="entry name" value="ESTERASE, PUTATIVE (DUF303)-RELATED"/>
    <property type="match status" value="1"/>
</dbReference>
<dbReference type="InterPro" id="IPR036514">
    <property type="entry name" value="SGNH_hydro_sf"/>
</dbReference>
<dbReference type="Proteomes" id="UP000270471">
    <property type="component" value="Unassembled WGS sequence"/>
</dbReference>
<sequence>MSGCVKMQIPTLGRFLPIAPAGRRGLTGRRTVRDLMCRAGCLVLAVVSIAFGVTLTPPAQAAAAGAAAPTGCESVDELSGYVPLYELNVPRAAYWRGGAGVPYAVNRSAGLDDKPSTSYLDRVAYCLDTVTAAGGHEWAYASFDTFTNDPRRLGVPSTTIARRVTGLTTWGSNVKHVERADGGYIEFWPGTYRATASPSVPTGDSSAYDFSDTPRGAATGYGSMQVHNTADRETVLALNGWSHSRGRYLDIGTGNQKTGQPDWTFSQSGRGLSSATLKVYVKPASPNATRCEQTVGELADYQLLYDAEVPRTAAAWADGVPYAVDNSVSLRTPFSRVAYCLDGMYGPTPAWAYASMNAWTQDPKALGVPMSATVRRQVADLTVRGSAVRPSDHSTGYLELWPNRYGPGLPPSAPSGGSATKWDIVDTPQPVTGQVPGAGGYGSFQVHDLTHRQTVLAVNGWAHKPQTRVSAGVGTAPVGQPDWTFAENAGRWTAPHLRVYVKPAGVDVVTGPTNAQLYPRDRATNTATVTVRSHVTDPDVTALRMDVHRAGALVSTQRVPAEEWSTMSAPITAERAAHTVEVWAQRPSGQTLVRRATDVVAGDVYVIEGQSNAVAAGAGHSGTASSVDHSPWVRTFGYDSADPARSVLDRSWYVATGEGFEGSHTSVRGAIGQLGMRLGRDLADRTGVPVAILNGADGGKPSAFFQRSDRAPTDPATNYGRLLGRAVDGGLAGAVRAVIWYQGEADTGQNGRPTAAQHNTNVRSLLADWRTDFTGLEHVYVVQIRKHCGAFRSVAVQEVQRRLAAVAGVSVMTTMGLDGHDGCHYTYRSGYRQLGDWLSMAIQRDLHGARPTTPVDPPNPLRAVWEDSAHTRIRIDLTDATQTLRCDAGSKADFALTGTTAKVAGVSCGTGRVSLTLTGRVTGPASLTYAGHPGHATTSATPTTAWIVNASGMGLLAFDRLPVS</sequence>
<dbReference type="InterPro" id="IPR005181">
    <property type="entry name" value="SASA"/>
</dbReference>